<organism evidence="1">
    <name type="scientific">Salmonella enterica subsp. enterica serovar Panama</name>
    <dbReference type="NCBI Taxonomy" id="29472"/>
    <lineage>
        <taxon>Bacteria</taxon>
        <taxon>Pseudomonadati</taxon>
        <taxon>Pseudomonadota</taxon>
        <taxon>Gammaproteobacteria</taxon>
        <taxon>Enterobacterales</taxon>
        <taxon>Enterobacteriaceae</taxon>
        <taxon>Salmonella</taxon>
    </lineage>
</organism>
<dbReference type="Proteomes" id="UP000839597">
    <property type="component" value="Unassembled WGS sequence"/>
</dbReference>
<dbReference type="AlphaFoldDB" id="A0A5U8J6F1"/>
<dbReference type="EMBL" id="AAGTPA010000008">
    <property type="protein sequence ID" value="EBR8433174.1"/>
    <property type="molecule type" value="Genomic_DNA"/>
</dbReference>
<accession>A0A5U8J6F1</accession>
<name>A0A5U8J6F1_SALET</name>
<protein>
    <submittedName>
        <fullName evidence="1">Uncharacterized protein</fullName>
    </submittedName>
</protein>
<proteinExistence type="predicted"/>
<evidence type="ECO:0000313" key="1">
    <source>
        <dbReference type="EMBL" id="EBR8433174.1"/>
    </source>
</evidence>
<gene>
    <name evidence="1" type="ORF">DOI44_09055</name>
</gene>
<sequence>MATTAKTIGRDWQQITDGTQTACIQFNGSLEFCDSPQKPPDDTASLKFWTTFCYQHMTVTPPTVCWVRALDKDVILTVL</sequence>
<reference evidence="1" key="1">
    <citation type="submission" date="2018-06" db="EMBL/GenBank/DDBJ databases">
        <authorList>
            <person name="Ashton P.M."/>
            <person name="Dallman T."/>
            <person name="Nair S."/>
            <person name="De Pinna E."/>
            <person name="Peters T."/>
            <person name="Grant K."/>
        </authorList>
    </citation>
    <scope>NUCLEOTIDE SEQUENCE [LARGE SCALE GENOMIC DNA]</scope>
    <source>
        <strain evidence="1">449454</strain>
    </source>
</reference>
<comment type="caution">
    <text evidence="1">The sequence shown here is derived from an EMBL/GenBank/DDBJ whole genome shotgun (WGS) entry which is preliminary data.</text>
</comment>